<dbReference type="EMBL" id="VXRG01000013">
    <property type="protein sequence ID" value="MXY92083.1"/>
    <property type="molecule type" value="Genomic_DNA"/>
</dbReference>
<proteinExistence type="predicted"/>
<comment type="caution">
    <text evidence="1">The sequence shown here is derived from an EMBL/GenBank/DDBJ whole genome shotgun (WGS) entry which is preliminary data.</text>
</comment>
<dbReference type="AlphaFoldDB" id="A0A6B0YM14"/>
<organism evidence="1">
    <name type="scientific">Caldilineaceae bacterium SB0664_bin_27</name>
    <dbReference type="NCBI Taxonomy" id="2605260"/>
    <lineage>
        <taxon>Bacteria</taxon>
        <taxon>Bacillati</taxon>
        <taxon>Chloroflexota</taxon>
        <taxon>Caldilineae</taxon>
        <taxon>Caldilineales</taxon>
        <taxon>Caldilineaceae</taxon>
    </lineage>
</organism>
<gene>
    <name evidence="1" type="ORF">F4Y42_01395</name>
</gene>
<name>A0A6B0YM14_9CHLR</name>
<evidence type="ECO:0008006" key="2">
    <source>
        <dbReference type="Google" id="ProtNLM"/>
    </source>
</evidence>
<sequence length="520" mass="58697">MPQTSQMLVEYPEIHLHVIAELRGASLDGEKNVHAMIDSLAGQITDPTSVLMAFQEITDSYPKVRSALDLLIEEGGEMREAQFSREYGSIRQMGPSKLEREQPWNAPESVAEFLYYYGLIGRTYKGEGQNAHTIIFIPSDILPWLPQPATADGEQGLSAAPVPPPLSSRMLLLEDAFLEDAGTLLGFLHTEGLRLQADGTPDPDDIDQLMMRLKSKDGFVSPFEAPSPTANVEETRVALLLHLAKRLGWLRRADDERVRLTGNRVYAFLEQPRSEQRFSLWEAWRTSSEWNDLVRIPGLDCSVGNWQNNSLQTREVVLQHLGRLQPGAWYSQTDVVSAIKETFPDFQRPTGDYDSWYIRVENTEKFLRGFEHWDQVEGVLLRFLLNGPVYWLSAVDLAEPSAGDDLLFSLSAGGARWLGHDSETPNDVRGQSIVVEEDFTVELPADTPLMDRFRVERFSNWQASYPNYLYQINQRSLNRASAEGVQPDRILAFLNSRARDVPQRVAAGLQKFGERLASDS</sequence>
<reference evidence="1" key="1">
    <citation type="submission" date="2019-09" db="EMBL/GenBank/DDBJ databases">
        <title>Characterisation of the sponge microbiome using genome-centric metagenomics.</title>
        <authorList>
            <person name="Engelberts J.P."/>
            <person name="Robbins S.J."/>
            <person name="De Goeij J.M."/>
            <person name="Aranda M."/>
            <person name="Bell S.C."/>
            <person name="Webster N.S."/>
        </authorList>
    </citation>
    <scope>NUCLEOTIDE SEQUENCE</scope>
    <source>
        <strain evidence="1">SB0664_bin_27</strain>
    </source>
</reference>
<accession>A0A6B0YM14</accession>
<evidence type="ECO:0000313" key="1">
    <source>
        <dbReference type="EMBL" id="MXY92083.1"/>
    </source>
</evidence>
<protein>
    <recommendedName>
        <fullName evidence="2">Helicase XPB/Ssl2 N-terminal domain-containing protein</fullName>
    </recommendedName>
</protein>